<feature type="domain" description="Antiactivator protein ExsD C-terminal" evidence="1">
    <location>
        <begin position="244"/>
        <end position="288"/>
    </location>
</feature>
<protein>
    <submittedName>
        <fullName evidence="2">LscZ family protein</fullName>
    </submittedName>
</protein>
<dbReference type="Gene3D" id="1.20.1270.190">
    <property type="match status" value="1"/>
</dbReference>
<organism evidence="2 3">
    <name type="scientific">Proteus myxofaciens ATCC 19692</name>
    <dbReference type="NCBI Taxonomy" id="1354337"/>
    <lineage>
        <taxon>Bacteria</taxon>
        <taxon>Pseudomonadati</taxon>
        <taxon>Pseudomonadota</taxon>
        <taxon>Gammaproteobacteria</taxon>
        <taxon>Enterobacterales</taxon>
        <taxon>Morganellaceae</taxon>
        <taxon>Proteus</taxon>
    </lineage>
</organism>
<dbReference type="Pfam" id="PF20905">
    <property type="entry name" value="ExsD_C"/>
    <property type="match status" value="1"/>
</dbReference>
<dbReference type="STRING" id="1354337.M983_0786"/>
<reference evidence="2 3" key="1">
    <citation type="submission" date="2016-04" db="EMBL/GenBank/DDBJ databases">
        <title>ATOL: Assembling a taxonomically balanced genome-scale reconstruction of the evolutionary history of the Enterobacteriaceae.</title>
        <authorList>
            <person name="Plunkett G.III."/>
            <person name="Neeno-Eckwall E.C."/>
            <person name="Glasner J.D."/>
            <person name="Perna N.T."/>
        </authorList>
    </citation>
    <scope>NUCLEOTIDE SEQUENCE [LARGE SCALE GENOMIC DNA]</scope>
    <source>
        <strain evidence="2 3">ATCC 19692</strain>
    </source>
</reference>
<dbReference type="AlphaFoldDB" id="A0A198GFM1"/>
<dbReference type="Gene3D" id="1.10.8.520">
    <property type="entry name" value="ExsD N-terminal domain-like"/>
    <property type="match status" value="1"/>
</dbReference>
<dbReference type="InterPro" id="IPR043102">
    <property type="entry name" value="ExsD_dom2"/>
</dbReference>
<evidence type="ECO:0000313" key="2">
    <source>
        <dbReference type="EMBL" id="OAT35016.1"/>
    </source>
</evidence>
<gene>
    <name evidence="2" type="ORF">M983_0786</name>
</gene>
<dbReference type="InterPro" id="IPR043101">
    <property type="entry name" value="ExsD_dom1"/>
</dbReference>
<keyword evidence="3" id="KW-1185">Reference proteome</keyword>
<dbReference type="EMBL" id="LXEN01000034">
    <property type="protein sequence ID" value="OAT35016.1"/>
    <property type="molecule type" value="Genomic_DNA"/>
</dbReference>
<sequence length="289" mass="34337">MIKESPYTSKYHYYDYLDLLKKIMINEDKKTVDNLFDLQFSLFFNENNINEKKIKILSRLLCRESLEDLLHSTWFLRKKHCSVEMSKDDMHEILALAQIPKTPSSDLSLESPSCIDWSNSLSATINLNDHLRLIQAVIKPLFIWWIGNITPDIFVLYEKKKALELQITQYENIKLLEEKQPSHINPPFLSLSEIRIKLDADKTRLLIIEDKLKKDIQQLITIWKTEPIFNIKITNSLDYIKNINPESELLTPIWDILNRIPNQPEYAEKLKEWLLKRSLCLKNDKFLWY</sequence>
<accession>A0A198GFM1</accession>
<dbReference type="InterPro" id="IPR048312">
    <property type="entry name" value="ExsD_C"/>
</dbReference>
<name>A0A198GFM1_9GAMM</name>
<evidence type="ECO:0000313" key="3">
    <source>
        <dbReference type="Proteomes" id="UP000094023"/>
    </source>
</evidence>
<comment type="caution">
    <text evidence="2">The sequence shown here is derived from an EMBL/GenBank/DDBJ whole genome shotgun (WGS) entry which is preliminary data.</text>
</comment>
<proteinExistence type="predicted"/>
<dbReference type="Proteomes" id="UP000094023">
    <property type="component" value="Unassembled WGS sequence"/>
</dbReference>
<evidence type="ECO:0000259" key="1">
    <source>
        <dbReference type="Pfam" id="PF20905"/>
    </source>
</evidence>
<dbReference type="RefSeq" id="WP_245684009.1">
    <property type="nucleotide sequence ID" value="NZ_LXEN01000034.1"/>
</dbReference>